<protein>
    <recommendedName>
        <fullName evidence="3">Transposase</fullName>
    </recommendedName>
</protein>
<dbReference type="RefSeq" id="WP_114409513.1">
    <property type="nucleotide sequence ID" value="NZ_QOWE01000031.1"/>
</dbReference>
<dbReference type="PANTHER" id="PTHR34322">
    <property type="entry name" value="TRANSPOSASE, Y1_TNP DOMAIN-CONTAINING"/>
    <property type="match status" value="1"/>
</dbReference>
<dbReference type="GO" id="GO:0003677">
    <property type="term" value="F:DNA binding"/>
    <property type="evidence" value="ECO:0007669"/>
    <property type="project" value="InterPro"/>
</dbReference>
<dbReference type="GO" id="GO:0006313">
    <property type="term" value="P:DNA transposition"/>
    <property type="evidence" value="ECO:0007669"/>
    <property type="project" value="InterPro"/>
</dbReference>
<evidence type="ECO:0008006" key="3">
    <source>
        <dbReference type="Google" id="ProtNLM"/>
    </source>
</evidence>
<dbReference type="Proteomes" id="UP000253383">
    <property type="component" value="Unassembled WGS sequence"/>
</dbReference>
<reference evidence="1 2" key="1">
    <citation type="submission" date="2018-07" db="EMBL/GenBank/DDBJ databases">
        <title>Genome analysis of Larkinella rosea.</title>
        <authorList>
            <person name="Zhou Z."/>
            <person name="Wang G."/>
        </authorList>
    </citation>
    <scope>NUCLEOTIDE SEQUENCE [LARGE SCALE GENOMIC DNA]</scope>
    <source>
        <strain evidence="2">zzj9</strain>
    </source>
</reference>
<sequence length="154" mass="18325">MKNHFHLMVRVKEAHEFDREKLLSERGWLKVPNASRQFSNLFNSYAQHFNANTQRTGSLFERPFHRKVVADDSYFTRLIFYIHNNPVKHGVTGDLTTYLYSSYQSHLSTKPTLLMREAVLTWFNGRQEYIRFHQEMGNQDFDNVFTHPVSGRRP</sequence>
<dbReference type="GO" id="GO:0004803">
    <property type="term" value="F:transposase activity"/>
    <property type="evidence" value="ECO:0007669"/>
    <property type="project" value="InterPro"/>
</dbReference>
<dbReference type="InterPro" id="IPR036515">
    <property type="entry name" value="Transposase_17_sf"/>
</dbReference>
<accession>A0A368JJ18</accession>
<dbReference type="Gene3D" id="3.30.70.1290">
    <property type="entry name" value="Transposase IS200-like"/>
    <property type="match status" value="1"/>
</dbReference>
<keyword evidence="2" id="KW-1185">Reference proteome</keyword>
<proteinExistence type="predicted"/>
<evidence type="ECO:0000313" key="2">
    <source>
        <dbReference type="Proteomes" id="UP000253383"/>
    </source>
</evidence>
<gene>
    <name evidence="1" type="ORF">DUE52_28575</name>
</gene>
<dbReference type="AlphaFoldDB" id="A0A368JJ18"/>
<comment type="caution">
    <text evidence="1">The sequence shown here is derived from an EMBL/GenBank/DDBJ whole genome shotgun (WGS) entry which is preliminary data.</text>
</comment>
<dbReference type="PANTHER" id="PTHR34322:SF2">
    <property type="entry name" value="TRANSPOSASE IS200-LIKE DOMAIN-CONTAINING PROTEIN"/>
    <property type="match status" value="1"/>
</dbReference>
<dbReference type="EMBL" id="QOWE01000031">
    <property type="protein sequence ID" value="RCR66121.1"/>
    <property type="molecule type" value="Genomic_DNA"/>
</dbReference>
<organism evidence="1 2">
    <name type="scientific">Larkinella punicea</name>
    <dbReference type="NCBI Taxonomy" id="2315727"/>
    <lineage>
        <taxon>Bacteria</taxon>
        <taxon>Pseudomonadati</taxon>
        <taxon>Bacteroidota</taxon>
        <taxon>Cytophagia</taxon>
        <taxon>Cytophagales</taxon>
        <taxon>Spirosomataceae</taxon>
        <taxon>Larkinella</taxon>
    </lineage>
</organism>
<dbReference type="SUPFAM" id="SSF143422">
    <property type="entry name" value="Transposase IS200-like"/>
    <property type="match status" value="1"/>
</dbReference>
<name>A0A368JJ18_9BACT</name>
<evidence type="ECO:0000313" key="1">
    <source>
        <dbReference type="EMBL" id="RCR66121.1"/>
    </source>
</evidence>